<proteinExistence type="predicted"/>
<gene>
    <name evidence="1" type="ORF">ED312_23250</name>
</gene>
<comment type="caution">
    <text evidence="1">The sequence shown here is derived from an EMBL/GenBank/DDBJ whole genome shotgun (WGS) entry which is preliminary data.</text>
</comment>
<keyword evidence="2" id="KW-1185">Reference proteome</keyword>
<protein>
    <submittedName>
        <fullName evidence="1">Uncharacterized protein</fullName>
    </submittedName>
</protein>
<name>A0A3N0CYU8_SINP1</name>
<dbReference type="AlphaFoldDB" id="A0A3N0CYU8"/>
<dbReference type="Proteomes" id="UP000267469">
    <property type="component" value="Unassembled WGS sequence"/>
</dbReference>
<dbReference type="RefSeq" id="WP_123218412.1">
    <property type="nucleotide sequence ID" value="NZ_RJTM01000204.1"/>
</dbReference>
<organism evidence="1 2">
    <name type="scientific">Sinomicrobium pectinilyticum</name>
    <dbReference type="NCBI Taxonomy" id="1084421"/>
    <lineage>
        <taxon>Bacteria</taxon>
        <taxon>Pseudomonadati</taxon>
        <taxon>Bacteroidota</taxon>
        <taxon>Flavobacteriia</taxon>
        <taxon>Flavobacteriales</taxon>
        <taxon>Flavobacteriaceae</taxon>
        <taxon>Sinomicrobium</taxon>
    </lineage>
</organism>
<accession>A0A3N0CYU8</accession>
<evidence type="ECO:0000313" key="1">
    <source>
        <dbReference type="EMBL" id="RNL68594.1"/>
    </source>
</evidence>
<dbReference type="EMBL" id="RJTM01000204">
    <property type="protein sequence ID" value="RNL68594.1"/>
    <property type="molecule type" value="Genomic_DNA"/>
</dbReference>
<evidence type="ECO:0000313" key="2">
    <source>
        <dbReference type="Proteomes" id="UP000267469"/>
    </source>
</evidence>
<sequence length="110" mass="12804">MKKVLLLLGIFLLWSCSGDDEIKVDDENDLSQEEIERKEHEKLKYKLGNSKIIFDFGVQHEELIEELEGFEEHHLKRIDPLEEYAVVSDETPIFGKYQTQVNSPIRGSVN</sequence>
<reference evidence="1 2" key="1">
    <citation type="submission" date="2018-10" db="EMBL/GenBank/DDBJ databases">
        <title>Sinomicrobium pectinilyticum sp. nov., a pectinase-producing bacterium isolated from alkaline and saline soil, and emended description of the genus Sinomicrobium.</title>
        <authorList>
            <person name="Cheng B."/>
            <person name="Li C."/>
            <person name="Lai Q."/>
            <person name="Du M."/>
            <person name="Shao Z."/>
            <person name="Xu P."/>
            <person name="Yang C."/>
        </authorList>
    </citation>
    <scope>NUCLEOTIDE SEQUENCE [LARGE SCALE GENOMIC DNA]</scope>
    <source>
        <strain evidence="1 2">5DNS001</strain>
    </source>
</reference>